<evidence type="ECO:0000313" key="1">
    <source>
        <dbReference type="EMBL" id="GIY14271.1"/>
    </source>
</evidence>
<reference evidence="1 2" key="1">
    <citation type="submission" date="2021-06" db="EMBL/GenBank/DDBJ databases">
        <title>Caerostris extrusa draft genome.</title>
        <authorList>
            <person name="Kono N."/>
            <person name="Arakawa K."/>
        </authorList>
    </citation>
    <scope>NUCLEOTIDE SEQUENCE [LARGE SCALE GENOMIC DNA]</scope>
</reference>
<proteinExistence type="predicted"/>
<gene>
    <name evidence="1" type="ORF">CEXT_355991</name>
</gene>
<evidence type="ECO:0000313" key="2">
    <source>
        <dbReference type="Proteomes" id="UP001054945"/>
    </source>
</evidence>
<keyword evidence="2" id="KW-1185">Reference proteome</keyword>
<accession>A0AAV4R134</accession>
<dbReference type="AlphaFoldDB" id="A0AAV4R134"/>
<name>A0AAV4R134_CAEEX</name>
<dbReference type="EMBL" id="BPLR01007053">
    <property type="protein sequence ID" value="GIY14271.1"/>
    <property type="molecule type" value="Genomic_DNA"/>
</dbReference>
<comment type="caution">
    <text evidence="1">The sequence shown here is derived from an EMBL/GenBank/DDBJ whole genome shotgun (WGS) entry which is preliminary data.</text>
</comment>
<sequence length="93" mass="10667">MIKARGFLPTLIMWTLNEKCVVGSRCHFLRNGAILHSSWCPAFLVPDDYMDICIFKRPISSNLKTETEALTETDLFLTDFLFQLKGLDQTPIE</sequence>
<organism evidence="1 2">
    <name type="scientific">Caerostris extrusa</name>
    <name type="common">Bark spider</name>
    <name type="synonym">Caerostris bankana</name>
    <dbReference type="NCBI Taxonomy" id="172846"/>
    <lineage>
        <taxon>Eukaryota</taxon>
        <taxon>Metazoa</taxon>
        <taxon>Ecdysozoa</taxon>
        <taxon>Arthropoda</taxon>
        <taxon>Chelicerata</taxon>
        <taxon>Arachnida</taxon>
        <taxon>Araneae</taxon>
        <taxon>Araneomorphae</taxon>
        <taxon>Entelegynae</taxon>
        <taxon>Araneoidea</taxon>
        <taxon>Araneidae</taxon>
        <taxon>Caerostris</taxon>
    </lineage>
</organism>
<protein>
    <submittedName>
        <fullName evidence="1">Uncharacterized protein</fullName>
    </submittedName>
</protein>
<dbReference type="Proteomes" id="UP001054945">
    <property type="component" value="Unassembled WGS sequence"/>
</dbReference>